<dbReference type="Pfam" id="PF10236">
    <property type="entry name" value="DAP3"/>
    <property type="match status" value="1"/>
</dbReference>
<dbReference type="AlphaFoldDB" id="A0A2V3ISW0"/>
<name>A0A2V3ISW0_9FLOR</name>
<dbReference type="OrthoDB" id="274828at2759"/>
<keyword evidence="3" id="KW-0809">Transit peptide</keyword>
<evidence type="ECO:0000256" key="5">
    <source>
        <dbReference type="ARBA" id="ARBA00023128"/>
    </source>
</evidence>
<evidence type="ECO:0000313" key="8">
    <source>
        <dbReference type="EMBL" id="PXF45189.1"/>
    </source>
</evidence>
<comment type="caution">
    <text evidence="8">The sequence shown here is derived from an EMBL/GenBank/DDBJ whole genome shotgun (WGS) entry which is preliminary data.</text>
</comment>
<keyword evidence="6" id="KW-0687">Ribonucleoprotein</keyword>
<evidence type="ECO:0000256" key="6">
    <source>
        <dbReference type="ARBA" id="ARBA00023274"/>
    </source>
</evidence>
<accession>A0A2V3ISW0</accession>
<comment type="similarity">
    <text evidence="2">Belongs to the mitochondrion-specific ribosomal protein mS29 family.</text>
</comment>
<evidence type="ECO:0000313" key="9">
    <source>
        <dbReference type="Proteomes" id="UP000247409"/>
    </source>
</evidence>
<dbReference type="InterPro" id="IPR027417">
    <property type="entry name" value="P-loop_NTPase"/>
</dbReference>
<dbReference type="STRING" id="448386.A0A2V3ISW0"/>
<keyword evidence="9" id="KW-1185">Reference proteome</keyword>
<evidence type="ECO:0000256" key="7">
    <source>
        <dbReference type="ARBA" id="ARBA00035140"/>
    </source>
</evidence>
<evidence type="ECO:0000256" key="1">
    <source>
        <dbReference type="ARBA" id="ARBA00004173"/>
    </source>
</evidence>
<dbReference type="GO" id="GO:0003735">
    <property type="term" value="F:structural constituent of ribosome"/>
    <property type="evidence" value="ECO:0007669"/>
    <property type="project" value="TreeGrafter"/>
</dbReference>
<keyword evidence="5" id="KW-0496">Mitochondrion</keyword>
<protein>
    <recommendedName>
        <fullName evidence="7">Small ribosomal subunit protein mS29</fullName>
    </recommendedName>
</protein>
<gene>
    <name evidence="8" type="ORF">BWQ96_05090</name>
</gene>
<dbReference type="PANTHER" id="PTHR12810">
    <property type="entry name" value="MITOCHONDRIAL 28S RIBOSOMAL PROTEIN S29"/>
    <property type="match status" value="1"/>
</dbReference>
<dbReference type="SUPFAM" id="SSF52540">
    <property type="entry name" value="P-loop containing nucleoside triphosphate hydrolases"/>
    <property type="match status" value="1"/>
</dbReference>
<dbReference type="InterPro" id="IPR019368">
    <property type="entry name" value="Ribosomal_mS29"/>
</dbReference>
<dbReference type="EMBL" id="NBIV01000068">
    <property type="protein sequence ID" value="PXF45189.1"/>
    <property type="molecule type" value="Genomic_DNA"/>
</dbReference>
<sequence length="379" mass="42625">MALRQLRQHLYPIGRRSFAIASAETQRPISLETIDAQSAEGKAKTLIRSSTHVLREVLTSDNIPSLILLDGPKGVGKSTLLSQSVAFARKHHHVVLHIPSAREWTGGAGFFTAKPVEGMEPHLDGLEAVRFYDRPSQTRKLFEDLLNAHAEILEEMPCHEKLCTPLTKECKSLRELVQLGLDLLVDIDTDWGSHPTEAGDVLHQLILQLAHTDRPVGIAIDDFHAFVGLTCMTNERHHRLHANCIRVIAQHFGRERIEATAKALRKGYVMLATDSDAPMETWRKSRVRSVVDFPLAEEVRNDPAGKQWWHDFRDRVRKADQSDSLYVQVPELQGGELKALCATFEQGGLKRDHGRAYTDRLIALAGGRADKMRKIFISR</sequence>
<keyword evidence="4" id="KW-0689">Ribosomal protein</keyword>
<dbReference type="GO" id="GO:0005763">
    <property type="term" value="C:mitochondrial small ribosomal subunit"/>
    <property type="evidence" value="ECO:0007669"/>
    <property type="project" value="TreeGrafter"/>
</dbReference>
<comment type="subcellular location">
    <subcellularLocation>
        <location evidence="1">Mitochondrion</location>
    </subcellularLocation>
</comment>
<evidence type="ECO:0000256" key="2">
    <source>
        <dbReference type="ARBA" id="ARBA00009863"/>
    </source>
</evidence>
<dbReference type="Proteomes" id="UP000247409">
    <property type="component" value="Unassembled WGS sequence"/>
</dbReference>
<dbReference type="PANTHER" id="PTHR12810:SF0">
    <property type="entry name" value="SMALL RIBOSOMAL SUBUNIT PROTEIN MS29"/>
    <property type="match status" value="1"/>
</dbReference>
<organism evidence="8 9">
    <name type="scientific">Gracilariopsis chorda</name>
    <dbReference type="NCBI Taxonomy" id="448386"/>
    <lineage>
        <taxon>Eukaryota</taxon>
        <taxon>Rhodophyta</taxon>
        <taxon>Florideophyceae</taxon>
        <taxon>Rhodymeniophycidae</taxon>
        <taxon>Gracilariales</taxon>
        <taxon>Gracilariaceae</taxon>
        <taxon>Gracilariopsis</taxon>
    </lineage>
</organism>
<evidence type="ECO:0000256" key="4">
    <source>
        <dbReference type="ARBA" id="ARBA00022980"/>
    </source>
</evidence>
<reference evidence="8 9" key="1">
    <citation type="journal article" date="2018" name="Mol. Biol. Evol.">
        <title>Analysis of the draft genome of the red seaweed Gracilariopsis chorda provides insights into genome size evolution in Rhodophyta.</title>
        <authorList>
            <person name="Lee J."/>
            <person name="Yang E.C."/>
            <person name="Graf L."/>
            <person name="Yang J.H."/>
            <person name="Qiu H."/>
            <person name="Zel Zion U."/>
            <person name="Chan C.X."/>
            <person name="Stephens T.G."/>
            <person name="Weber A.P.M."/>
            <person name="Boo G.H."/>
            <person name="Boo S.M."/>
            <person name="Kim K.M."/>
            <person name="Shin Y."/>
            <person name="Jung M."/>
            <person name="Lee S.J."/>
            <person name="Yim H.S."/>
            <person name="Lee J.H."/>
            <person name="Bhattacharya D."/>
            <person name="Yoon H.S."/>
        </authorList>
    </citation>
    <scope>NUCLEOTIDE SEQUENCE [LARGE SCALE GENOMIC DNA]</scope>
    <source>
        <strain evidence="8 9">SKKU-2015</strain>
        <tissue evidence="8">Whole body</tissue>
    </source>
</reference>
<evidence type="ECO:0000256" key="3">
    <source>
        <dbReference type="ARBA" id="ARBA00022946"/>
    </source>
</evidence>
<proteinExistence type="inferred from homology"/>